<dbReference type="InterPro" id="IPR044760">
    <property type="entry name" value="TRAPPC2L"/>
</dbReference>
<dbReference type="OrthoDB" id="10258445at2759"/>
<organism evidence="3 4">
    <name type="scientific">Albugo candida</name>
    <dbReference type="NCBI Taxonomy" id="65357"/>
    <lineage>
        <taxon>Eukaryota</taxon>
        <taxon>Sar</taxon>
        <taxon>Stramenopiles</taxon>
        <taxon>Oomycota</taxon>
        <taxon>Peronosporomycetes</taxon>
        <taxon>Albuginales</taxon>
        <taxon>Albuginaceae</taxon>
        <taxon>Albugo</taxon>
    </lineage>
</organism>
<dbReference type="SUPFAM" id="SSF64356">
    <property type="entry name" value="SNARE-like"/>
    <property type="match status" value="1"/>
</dbReference>
<dbReference type="Pfam" id="PF04628">
    <property type="entry name" value="Sedlin_N"/>
    <property type="match status" value="1"/>
</dbReference>
<evidence type="ECO:0000256" key="1">
    <source>
        <dbReference type="ARBA" id="ARBA00006626"/>
    </source>
</evidence>
<reference evidence="3 4" key="1">
    <citation type="submission" date="2012-05" db="EMBL/GenBank/DDBJ databases">
        <title>Recombination and specialization in a pathogen metapopulation.</title>
        <authorList>
            <person name="Gardiner A."/>
            <person name="Kemen E."/>
            <person name="Schultz-Larsen T."/>
            <person name="MacLean D."/>
            <person name="Van Oosterhout C."/>
            <person name="Jones J.D.G."/>
        </authorList>
    </citation>
    <scope>NUCLEOTIDE SEQUENCE [LARGE SCALE GENOMIC DNA]</scope>
    <source>
        <strain evidence="3 4">Ac Nc2</strain>
    </source>
</reference>
<evidence type="ECO:0000313" key="4">
    <source>
        <dbReference type="Proteomes" id="UP000053237"/>
    </source>
</evidence>
<dbReference type="AlphaFoldDB" id="A0A024FZ98"/>
<dbReference type="GO" id="GO:0006888">
    <property type="term" value="P:endoplasmic reticulum to Golgi vesicle-mediated transport"/>
    <property type="evidence" value="ECO:0007669"/>
    <property type="project" value="InterPro"/>
</dbReference>
<dbReference type="PANTHER" id="PTHR12403">
    <property type="entry name" value="TRAFFICKING PROTEIN PARTICLE COMPLEX SUBUNIT 2"/>
    <property type="match status" value="1"/>
</dbReference>
<dbReference type="FunCoup" id="A0A024FZ98">
    <property type="interactions" value="24"/>
</dbReference>
<dbReference type="Gene3D" id="3.30.450.70">
    <property type="match status" value="1"/>
</dbReference>
<evidence type="ECO:0000256" key="2">
    <source>
        <dbReference type="ARBA" id="ARBA00024408"/>
    </source>
</evidence>
<keyword evidence="4" id="KW-1185">Reference proteome</keyword>
<accession>A0A024FZ98</accession>
<protein>
    <recommendedName>
        <fullName evidence="2">Trafficking protein particle complex subunit 2-like protein</fullName>
    </recommendedName>
</protein>
<dbReference type="CDD" id="cd14854">
    <property type="entry name" value="TRAPPC2L"/>
    <property type="match status" value="1"/>
</dbReference>
<proteinExistence type="inferred from homology"/>
<dbReference type="STRING" id="65357.A0A024FZ98"/>
<dbReference type="GO" id="GO:0005737">
    <property type="term" value="C:cytoplasm"/>
    <property type="evidence" value="ECO:0007669"/>
    <property type="project" value="GOC"/>
</dbReference>
<dbReference type="EMBL" id="CAIX01000004">
    <property type="protein sequence ID" value="CCI39836.1"/>
    <property type="molecule type" value="Genomic_DNA"/>
</dbReference>
<dbReference type="InterPro" id="IPR006722">
    <property type="entry name" value="Sedlin"/>
</dbReference>
<gene>
    <name evidence="3" type="ORF">BN9_006190</name>
</gene>
<dbReference type="Proteomes" id="UP000053237">
    <property type="component" value="Unassembled WGS sequence"/>
</dbReference>
<sequence>MLIACVAVVGAANNPLYLRTFDEDEDLTFHHIVHVSLDLVEEKLRSWTSVAAKNEMYLGFLSPIEDYRVYGYITNTNIKLIAVLQRQPARDSEIRTFLEQVHKLYVDVISNPFTPIGECISSAEFEKELCNLVAQLHNAHHSNHPSASLASQAAASPSAIASSV</sequence>
<dbReference type="InParanoid" id="A0A024FZ98"/>
<comment type="caution">
    <text evidence="3">The sequence shown here is derived from an EMBL/GenBank/DDBJ whole genome shotgun (WGS) entry which is preliminary data.</text>
</comment>
<dbReference type="InterPro" id="IPR011012">
    <property type="entry name" value="Longin-like_dom_sf"/>
</dbReference>
<evidence type="ECO:0000313" key="3">
    <source>
        <dbReference type="EMBL" id="CCI39836.1"/>
    </source>
</evidence>
<comment type="similarity">
    <text evidence="1">Belongs to the TRAPP small subunits family. Sedlin subfamily.</text>
</comment>
<name>A0A024FZ98_9STRA</name>